<evidence type="ECO:0000313" key="4">
    <source>
        <dbReference type="Proteomes" id="UP000799118"/>
    </source>
</evidence>
<proteinExistence type="predicted"/>
<evidence type="ECO:0000259" key="2">
    <source>
        <dbReference type="Pfam" id="PF20976"/>
    </source>
</evidence>
<gene>
    <name evidence="3" type="ORF">BT96DRAFT_1089496</name>
</gene>
<dbReference type="InterPro" id="IPR049128">
    <property type="entry name" value="Pop8-like_dom"/>
</dbReference>
<dbReference type="Proteomes" id="UP000799118">
    <property type="component" value="Unassembled WGS sequence"/>
</dbReference>
<dbReference type="GO" id="GO:0008033">
    <property type="term" value="P:tRNA processing"/>
    <property type="evidence" value="ECO:0007669"/>
    <property type="project" value="UniProtKB-KW"/>
</dbReference>
<dbReference type="Pfam" id="PF20976">
    <property type="entry name" value="Pop8"/>
    <property type="match status" value="1"/>
</dbReference>
<protein>
    <recommendedName>
        <fullName evidence="2">Ribonucleases P/MRP subunit Pop8-like domain-containing protein</fullName>
    </recommendedName>
</protein>
<name>A0A6A4HRT5_9AGAR</name>
<dbReference type="GO" id="GO:1902555">
    <property type="term" value="C:endoribonuclease complex"/>
    <property type="evidence" value="ECO:0007669"/>
    <property type="project" value="UniProtKB-ARBA"/>
</dbReference>
<evidence type="ECO:0000313" key="3">
    <source>
        <dbReference type="EMBL" id="KAE9401842.1"/>
    </source>
</evidence>
<dbReference type="EMBL" id="ML769441">
    <property type="protein sequence ID" value="KAE9401842.1"/>
    <property type="molecule type" value="Genomic_DNA"/>
</dbReference>
<dbReference type="GO" id="GO:1990904">
    <property type="term" value="C:ribonucleoprotein complex"/>
    <property type="evidence" value="ECO:0007669"/>
    <property type="project" value="UniProtKB-ARBA"/>
</dbReference>
<sequence>MLKSNHHYLHLALQPRVPGALSIRQSIHEALLESFGITGGSIHLDVLWVSDDGSEIVLRVDPQDASNVLAAATVSSSPKMQLIKESPFLPSLLSRDVIF</sequence>
<keyword evidence="4" id="KW-1185">Reference proteome</keyword>
<keyword evidence="1" id="KW-0819">tRNA processing</keyword>
<reference evidence="3" key="1">
    <citation type="journal article" date="2019" name="Environ. Microbiol.">
        <title>Fungal ecological strategies reflected in gene transcription - a case study of two litter decomposers.</title>
        <authorList>
            <person name="Barbi F."/>
            <person name="Kohler A."/>
            <person name="Barry K."/>
            <person name="Baskaran P."/>
            <person name="Daum C."/>
            <person name="Fauchery L."/>
            <person name="Ihrmark K."/>
            <person name="Kuo A."/>
            <person name="LaButti K."/>
            <person name="Lipzen A."/>
            <person name="Morin E."/>
            <person name="Grigoriev I.V."/>
            <person name="Henrissat B."/>
            <person name="Lindahl B."/>
            <person name="Martin F."/>
        </authorList>
    </citation>
    <scope>NUCLEOTIDE SEQUENCE</scope>
    <source>
        <strain evidence="3">JB14</strain>
    </source>
</reference>
<feature type="domain" description="Ribonucleases P/MRP subunit Pop8-like" evidence="2">
    <location>
        <begin position="20"/>
        <end position="72"/>
    </location>
</feature>
<accession>A0A6A4HRT5</accession>
<dbReference type="AlphaFoldDB" id="A0A6A4HRT5"/>
<dbReference type="OrthoDB" id="3265020at2759"/>
<dbReference type="InterPro" id="IPR038085">
    <property type="entry name" value="Rnp2-like_sf"/>
</dbReference>
<evidence type="ECO:0000256" key="1">
    <source>
        <dbReference type="ARBA" id="ARBA00022694"/>
    </source>
</evidence>
<organism evidence="3 4">
    <name type="scientific">Gymnopus androsaceus JB14</name>
    <dbReference type="NCBI Taxonomy" id="1447944"/>
    <lineage>
        <taxon>Eukaryota</taxon>
        <taxon>Fungi</taxon>
        <taxon>Dikarya</taxon>
        <taxon>Basidiomycota</taxon>
        <taxon>Agaricomycotina</taxon>
        <taxon>Agaricomycetes</taxon>
        <taxon>Agaricomycetidae</taxon>
        <taxon>Agaricales</taxon>
        <taxon>Marasmiineae</taxon>
        <taxon>Omphalotaceae</taxon>
        <taxon>Gymnopus</taxon>
    </lineage>
</organism>
<dbReference type="SUPFAM" id="SSF160350">
    <property type="entry name" value="Rnp2-like"/>
    <property type="match status" value="1"/>
</dbReference>